<sequence>MKALLLIGTDFKVLDIAIPLIAVLVVFAFIAIISLTIYFLILFRKNRKFYFEKEEVSANEFKRLEKFEDQRNDFELEIAKIKKIKRERNK</sequence>
<accession>A0A2K9LU33</accession>
<evidence type="ECO:0000313" key="2">
    <source>
        <dbReference type="EMBL" id="AUM62530.1"/>
    </source>
</evidence>
<dbReference type="AlphaFoldDB" id="A0A2K9LU33"/>
<keyword evidence="1" id="KW-0812">Transmembrane</keyword>
<dbReference type="RefSeq" id="WP_101780591.1">
    <property type="nucleotide sequence ID" value="NZ_CP025543.1"/>
</dbReference>
<organism evidence="2 3">
    <name type="scientific">Spiroplasma monobiae MQ-1</name>
    <dbReference type="NCBI Taxonomy" id="1336748"/>
    <lineage>
        <taxon>Bacteria</taxon>
        <taxon>Bacillati</taxon>
        <taxon>Mycoplasmatota</taxon>
        <taxon>Mollicutes</taxon>
        <taxon>Entomoplasmatales</taxon>
        <taxon>Spiroplasmataceae</taxon>
        <taxon>Spiroplasma</taxon>
    </lineage>
</organism>
<dbReference type="OrthoDB" id="390145at2"/>
<dbReference type="InterPro" id="IPR030825">
    <property type="entry name" value="Integral_membrane"/>
</dbReference>
<keyword evidence="1" id="KW-1133">Transmembrane helix</keyword>
<protein>
    <recommendedName>
        <fullName evidence="4">TIGR04561 family membrane protein</fullName>
    </recommendedName>
</protein>
<keyword evidence="3" id="KW-1185">Reference proteome</keyword>
<evidence type="ECO:0000313" key="3">
    <source>
        <dbReference type="Proteomes" id="UP000234790"/>
    </source>
</evidence>
<reference evidence="2 3" key="1">
    <citation type="submission" date="2017-12" db="EMBL/GenBank/DDBJ databases">
        <title>Complete genome sequence of Spiroplasma monobiae MQ-1 (ATCC 33825).</title>
        <authorList>
            <person name="Tsai Y.-M."/>
            <person name="Lo W.-S."/>
            <person name="Wu P.-S."/>
            <person name="Cho S.-T."/>
            <person name="Kuo C.-H."/>
        </authorList>
    </citation>
    <scope>NUCLEOTIDE SEQUENCE [LARGE SCALE GENOMIC DNA]</scope>
    <source>
        <strain evidence="2 3">MQ-1</strain>
    </source>
</reference>
<evidence type="ECO:0000256" key="1">
    <source>
        <dbReference type="SAM" id="Phobius"/>
    </source>
</evidence>
<evidence type="ECO:0008006" key="4">
    <source>
        <dbReference type="Google" id="ProtNLM"/>
    </source>
</evidence>
<dbReference type="KEGG" id="smoo:SMONO_v1c02810"/>
<dbReference type="EMBL" id="CP025543">
    <property type="protein sequence ID" value="AUM62530.1"/>
    <property type="molecule type" value="Genomic_DNA"/>
</dbReference>
<proteinExistence type="predicted"/>
<keyword evidence="1" id="KW-0472">Membrane</keyword>
<dbReference type="Proteomes" id="UP000234790">
    <property type="component" value="Chromosome"/>
</dbReference>
<dbReference type="NCBIfam" id="TIGR04561">
    <property type="entry name" value="membra_charge"/>
    <property type="match status" value="1"/>
</dbReference>
<gene>
    <name evidence="2" type="ORF">SMONO_v1c02810</name>
</gene>
<feature type="transmembrane region" description="Helical" evidence="1">
    <location>
        <begin position="20"/>
        <end position="43"/>
    </location>
</feature>
<name>A0A2K9LU33_SPISQ</name>